<feature type="compositionally biased region" description="Basic residues" evidence="1">
    <location>
        <begin position="162"/>
        <end position="171"/>
    </location>
</feature>
<keyword evidence="4" id="KW-1185">Reference proteome</keyword>
<feature type="domain" description="Protein kinase" evidence="2">
    <location>
        <begin position="548"/>
        <end position="841"/>
    </location>
</feature>
<dbReference type="Proteomes" id="UP000000759">
    <property type="component" value="Chromosome 14"/>
</dbReference>
<evidence type="ECO:0000313" key="4">
    <source>
        <dbReference type="Proteomes" id="UP000000759"/>
    </source>
</evidence>
<feature type="region of interest" description="Disordered" evidence="1">
    <location>
        <begin position="1"/>
        <end position="63"/>
    </location>
</feature>
<dbReference type="PANTHER" id="PTHR23257:SF958">
    <property type="entry name" value="SERINE_THREONINE-PROTEIN KINASE WNK4"/>
    <property type="match status" value="1"/>
</dbReference>
<organism evidence="3 4">
    <name type="scientific">Phaeodactylum tricornutum (strain CCAP 1055/1)</name>
    <dbReference type="NCBI Taxonomy" id="556484"/>
    <lineage>
        <taxon>Eukaryota</taxon>
        <taxon>Sar</taxon>
        <taxon>Stramenopiles</taxon>
        <taxon>Ochrophyta</taxon>
        <taxon>Bacillariophyta</taxon>
        <taxon>Bacillariophyceae</taxon>
        <taxon>Bacillariophycidae</taxon>
        <taxon>Naviculales</taxon>
        <taxon>Phaeodactylaceae</taxon>
        <taxon>Phaeodactylum</taxon>
    </lineage>
</organism>
<name>B7G4K8_PHATC</name>
<evidence type="ECO:0000259" key="2">
    <source>
        <dbReference type="PROSITE" id="PS50011"/>
    </source>
</evidence>
<dbReference type="HOGENOM" id="CLU_335088_0_0_1"/>
<dbReference type="Gene3D" id="1.10.510.10">
    <property type="entry name" value="Transferase(Phosphotransferase) domain 1"/>
    <property type="match status" value="1"/>
</dbReference>
<dbReference type="GO" id="GO:0004672">
    <property type="term" value="F:protein kinase activity"/>
    <property type="evidence" value="ECO:0007669"/>
    <property type="project" value="InterPro"/>
</dbReference>
<sequence length="852" mass="96213">MPDPERTKSPLRPHSCKAETGDQTSQMHSLLSWMQRSTESSTPTTVASTPDCSDSTQQQTPPSIYDLQDRYVTTGSLAIPEQTEDYDDDDDVMLEERFGGRDLDREISPVCRTGLTVRTRSLPGSPSEVDNSWESRESYASYPIGRKLRSRRKSSTQGIVLKNRRRRRSSRASRDDDDNSLTTLSFSDDPPSPNNDSLPRTIPYRRMSSRRYSPARSLGESTTFRNFVWKLGHPRGLLWLMCVIGLVSISMTYMSTRNMAGRPGEIGRIQVLYAGNHHVPLRTSRLKGGGVSGNFLRGFPAPTSTSIAARKSVPEQGRKSAVTLNHAIVDSRKISEVGVDEHLAKNYALKKNDDRKHLEVHKSKHDEGKHHHSHDEHKHSGNMKDKHHIEHKSTDKNDDRKDPANPEIQHEKRHDSSATNTELENHNEPKNSLTSVAMPLVPLSIPKSDYEAQDWRLYRAPAHSPSNVTHHRMVFVDPSLAHAPLRHRKVVSYPSDYTDPTQLYSILDSGDERIKRMEPRDPYVQGECVPMQPWQTTYHPLCNGVHELGIDQILGEETGSDMRLFGTKGFWRNAWRADILNGHSHLHERDTIVIKTLKLQHNFEEAHFEHDRIDAVAMERLTSSPHVINVFGFCGHTVMTEFADGKRLGELADRAKKQPLERLKIARDIAEGLADVHGIDGDGNVSFVHLDINPANVVSIGGRLKLNDFNIGVPRRWNTTSNEPCGFPTQYPNAQWRSPEEARQEENLTEKVDIFSLGHIFFRMICGHEPWSSFEPGGKPSADELHEKVGRGVLPTIPTNVLESKDPEVVAIRNAMIQCYTFIPSERPSAKQIARNLQKALDKAELVQEARP</sequence>
<reference evidence="3 4" key="1">
    <citation type="journal article" date="2008" name="Nature">
        <title>The Phaeodactylum genome reveals the evolutionary history of diatom genomes.</title>
        <authorList>
            <person name="Bowler C."/>
            <person name="Allen A.E."/>
            <person name="Badger J.H."/>
            <person name="Grimwood J."/>
            <person name="Jabbari K."/>
            <person name="Kuo A."/>
            <person name="Maheswari U."/>
            <person name="Martens C."/>
            <person name="Maumus F."/>
            <person name="Otillar R.P."/>
            <person name="Rayko E."/>
            <person name="Salamov A."/>
            <person name="Vandepoele K."/>
            <person name="Beszteri B."/>
            <person name="Gruber A."/>
            <person name="Heijde M."/>
            <person name="Katinka M."/>
            <person name="Mock T."/>
            <person name="Valentin K."/>
            <person name="Verret F."/>
            <person name="Berges J.A."/>
            <person name="Brownlee C."/>
            <person name="Cadoret J.P."/>
            <person name="Chiovitti A."/>
            <person name="Choi C.J."/>
            <person name="Coesel S."/>
            <person name="De Martino A."/>
            <person name="Detter J.C."/>
            <person name="Durkin C."/>
            <person name="Falciatore A."/>
            <person name="Fournet J."/>
            <person name="Haruta M."/>
            <person name="Huysman M.J."/>
            <person name="Jenkins B.D."/>
            <person name="Jiroutova K."/>
            <person name="Jorgensen R.E."/>
            <person name="Joubert Y."/>
            <person name="Kaplan A."/>
            <person name="Kroger N."/>
            <person name="Kroth P.G."/>
            <person name="La Roche J."/>
            <person name="Lindquist E."/>
            <person name="Lommer M."/>
            <person name="Martin-Jezequel V."/>
            <person name="Lopez P.J."/>
            <person name="Lucas S."/>
            <person name="Mangogna M."/>
            <person name="McGinnis K."/>
            <person name="Medlin L.K."/>
            <person name="Montsant A."/>
            <person name="Oudot-Le Secq M.P."/>
            <person name="Napoli C."/>
            <person name="Obornik M."/>
            <person name="Parker M.S."/>
            <person name="Petit J.L."/>
            <person name="Porcel B.M."/>
            <person name="Poulsen N."/>
            <person name="Robison M."/>
            <person name="Rychlewski L."/>
            <person name="Rynearson T.A."/>
            <person name="Schmutz J."/>
            <person name="Shapiro H."/>
            <person name="Siaut M."/>
            <person name="Stanley M."/>
            <person name="Sussman M.R."/>
            <person name="Taylor A.R."/>
            <person name="Vardi A."/>
            <person name="von Dassow P."/>
            <person name="Vyverman W."/>
            <person name="Willis A."/>
            <person name="Wyrwicz L.S."/>
            <person name="Rokhsar D.S."/>
            <person name="Weissenbach J."/>
            <person name="Armbrust E.V."/>
            <person name="Green B.R."/>
            <person name="Van de Peer Y."/>
            <person name="Grigoriev I.V."/>
        </authorList>
    </citation>
    <scope>NUCLEOTIDE SEQUENCE [LARGE SCALE GENOMIC DNA]</scope>
    <source>
        <strain evidence="3 4">CCAP 1055/1</strain>
    </source>
</reference>
<gene>
    <name evidence="3" type="ORF">PHATRDRAFT_47698</name>
</gene>
<reference evidence="4" key="2">
    <citation type="submission" date="2008-08" db="EMBL/GenBank/DDBJ databases">
        <authorList>
            <consortium name="Diatom Consortium"/>
            <person name="Grigoriev I."/>
            <person name="Grimwood J."/>
            <person name="Kuo A."/>
            <person name="Otillar R.P."/>
            <person name="Salamov A."/>
            <person name="Detter J.C."/>
            <person name="Lindquist E."/>
            <person name="Shapiro H."/>
            <person name="Lucas S."/>
            <person name="Glavina del Rio T."/>
            <person name="Pitluck S."/>
            <person name="Rokhsar D."/>
            <person name="Bowler C."/>
        </authorList>
    </citation>
    <scope>GENOME REANNOTATION</scope>
    <source>
        <strain evidence="4">CCAP 1055/1</strain>
    </source>
</reference>
<dbReference type="EMBL" id="CM000616">
    <property type="protein sequence ID" value="EEC46474.1"/>
    <property type="molecule type" value="Genomic_DNA"/>
</dbReference>
<feature type="region of interest" description="Disordered" evidence="1">
    <location>
        <begin position="348"/>
        <end position="434"/>
    </location>
</feature>
<feature type="compositionally biased region" description="Low complexity" evidence="1">
    <location>
        <begin position="204"/>
        <end position="216"/>
    </location>
</feature>
<dbReference type="InParanoid" id="B7G4K8"/>
<dbReference type="PANTHER" id="PTHR23257">
    <property type="entry name" value="SERINE-THREONINE PROTEIN KINASE"/>
    <property type="match status" value="1"/>
</dbReference>
<dbReference type="PaxDb" id="2850-Phatr47698"/>
<dbReference type="RefSeq" id="XP_002181934.1">
    <property type="nucleotide sequence ID" value="XM_002181898.1"/>
</dbReference>
<dbReference type="AlphaFoldDB" id="B7G4K8"/>
<dbReference type="OrthoDB" id="41771at2759"/>
<dbReference type="KEGG" id="pti:PHATRDRAFT_47698"/>
<dbReference type="PROSITE" id="PS50011">
    <property type="entry name" value="PROTEIN_KINASE_DOM"/>
    <property type="match status" value="1"/>
</dbReference>
<proteinExistence type="predicted"/>
<dbReference type="SUPFAM" id="SSF56112">
    <property type="entry name" value="Protein kinase-like (PK-like)"/>
    <property type="match status" value="1"/>
</dbReference>
<dbReference type="InterPro" id="IPR000719">
    <property type="entry name" value="Prot_kinase_dom"/>
</dbReference>
<dbReference type="InterPro" id="IPR011009">
    <property type="entry name" value="Kinase-like_dom_sf"/>
</dbReference>
<dbReference type="GO" id="GO:0005737">
    <property type="term" value="C:cytoplasm"/>
    <property type="evidence" value="ECO:0007669"/>
    <property type="project" value="TreeGrafter"/>
</dbReference>
<dbReference type="eggNOG" id="KOG0192">
    <property type="taxonomic scope" value="Eukaryota"/>
</dbReference>
<accession>B7G4K8</accession>
<feature type="compositionally biased region" description="Polar residues" evidence="1">
    <location>
        <begin position="21"/>
        <end position="62"/>
    </location>
</feature>
<evidence type="ECO:0000313" key="3">
    <source>
        <dbReference type="EMBL" id="EEC46474.1"/>
    </source>
</evidence>
<dbReference type="STRING" id="556484.B7G4K8"/>
<dbReference type="GeneID" id="7202705"/>
<dbReference type="GO" id="GO:0007165">
    <property type="term" value="P:signal transduction"/>
    <property type="evidence" value="ECO:0007669"/>
    <property type="project" value="TreeGrafter"/>
</dbReference>
<dbReference type="InterPro" id="IPR050167">
    <property type="entry name" value="Ser_Thr_protein_kinase"/>
</dbReference>
<feature type="compositionally biased region" description="Basic and acidic residues" evidence="1">
    <location>
        <begin position="348"/>
        <end position="416"/>
    </location>
</feature>
<protein>
    <recommendedName>
        <fullName evidence="2">Protein kinase domain-containing protein</fullName>
    </recommendedName>
</protein>
<dbReference type="Pfam" id="PF00069">
    <property type="entry name" value="Pkinase"/>
    <property type="match status" value="1"/>
</dbReference>
<dbReference type="GO" id="GO:0005524">
    <property type="term" value="F:ATP binding"/>
    <property type="evidence" value="ECO:0007669"/>
    <property type="project" value="InterPro"/>
</dbReference>
<feature type="region of interest" description="Disordered" evidence="1">
    <location>
        <begin position="144"/>
        <end position="216"/>
    </location>
</feature>
<evidence type="ECO:0000256" key="1">
    <source>
        <dbReference type="SAM" id="MobiDB-lite"/>
    </source>
</evidence>